<dbReference type="GO" id="GO:0044281">
    <property type="term" value="P:small molecule metabolic process"/>
    <property type="evidence" value="ECO:0007669"/>
    <property type="project" value="UniProtKB-ARBA"/>
</dbReference>
<feature type="active site" description="Schiff-base intermediate with substrate" evidence="5">
    <location>
        <position position="165"/>
    </location>
</feature>
<name>A0A081C0E3_VECG1</name>
<dbReference type="PROSITE" id="PS00666">
    <property type="entry name" value="DHDPS_2"/>
    <property type="match status" value="1"/>
</dbReference>
<evidence type="ECO:0000256" key="4">
    <source>
        <dbReference type="PIRNR" id="PIRNR001365"/>
    </source>
</evidence>
<keyword evidence="8" id="KW-1185">Reference proteome</keyword>
<dbReference type="Proteomes" id="UP000030661">
    <property type="component" value="Unassembled WGS sequence"/>
</dbReference>
<feature type="active site" description="Proton donor/acceptor" evidence="5">
    <location>
        <position position="136"/>
    </location>
</feature>
<evidence type="ECO:0000313" key="8">
    <source>
        <dbReference type="Proteomes" id="UP000030661"/>
    </source>
</evidence>
<evidence type="ECO:0000256" key="1">
    <source>
        <dbReference type="ARBA" id="ARBA00007592"/>
    </source>
</evidence>
<dbReference type="HOGENOM" id="CLU_049343_6_1_0"/>
<reference evidence="7 8" key="1">
    <citation type="journal article" date="2015" name="PeerJ">
        <title>First genomic representation of candidate bacterial phylum KSB3 points to enhanced environmental sensing as a trigger of wastewater bulking.</title>
        <authorList>
            <person name="Sekiguchi Y."/>
            <person name="Ohashi A."/>
            <person name="Parks D.H."/>
            <person name="Yamauchi T."/>
            <person name="Tyson G.W."/>
            <person name="Hugenholtz P."/>
        </authorList>
    </citation>
    <scope>NUCLEOTIDE SEQUENCE [LARGE SCALE GENOMIC DNA]</scope>
</reference>
<dbReference type="PRINTS" id="PR00146">
    <property type="entry name" value="DHPICSNTHASE"/>
</dbReference>
<dbReference type="SUPFAM" id="SSF51569">
    <property type="entry name" value="Aldolase"/>
    <property type="match status" value="1"/>
</dbReference>
<dbReference type="SMART" id="SM01130">
    <property type="entry name" value="DHDPS"/>
    <property type="match status" value="1"/>
</dbReference>
<evidence type="ECO:0000256" key="6">
    <source>
        <dbReference type="PIRSR" id="PIRSR001365-2"/>
    </source>
</evidence>
<dbReference type="PIRSF" id="PIRSF001365">
    <property type="entry name" value="DHDPS"/>
    <property type="match status" value="1"/>
</dbReference>
<evidence type="ECO:0000256" key="3">
    <source>
        <dbReference type="ARBA" id="ARBA00023270"/>
    </source>
</evidence>
<dbReference type="eggNOG" id="COG0329">
    <property type="taxonomic scope" value="Bacteria"/>
</dbReference>
<dbReference type="PANTHER" id="PTHR12128">
    <property type="entry name" value="DIHYDRODIPICOLINATE SYNTHASE"/>
    <property type="match status" value="1"/>
</dbReference>
<evidence type="ECO:0000313" key="7">
    <source>
        <dbReference type="EMBL" id="GAK58048.1"/>
    </source>
</evidence>
<gene>
    <name evidence="7" type="ORF">U27_05021</name>
</gene>
<dbReference type="Pfam" id="PF00701">
    <property type="entry name" value="DHDPS"/>
    <property type="match status" value="1"/>
</dbReference>
<keyword evidence="2 4" id="KW-0456">Lyase</keyword>
<dbReference type="PANTHER" id="PTHR12128:SF66">
    <property type="entry name" value="4-HYDROXY-2-OXOGLUTARATE ALDOLASE, MITOCHONDRIAL"/>
    <property type="match status" value="1"/>
</dbReference>
<dbReference type="Gene3D" id="3.20.20.70">
    <property type="entry name" value="Aldolase class I"/>
    <property type="match status" value="1"/>
</dbReference>
<evidence type="ECO:0000256" key="2">
    <source>
        <dbReference type="ARBA" id="ARBA00023239"/>
    </source>
</evidence>
<accession>A0A081C0E3</accession>
<dbReference type="InterPro" id="IPR013785">
    <property type="entry name" value="Aldolase_TIM"/>
</dbReference>
<organism evidence="7 8">
    <name type="scientific">Vecturithrix granuli</name>
    <dbReference type="NCBI Taxonomy" id="1499967"/>
    <lineage>
        <taxon>Bacteria</taxon>
        <taxon>Candidatus Moduliflexota</taxon>
        <taxon>Candidatus Vecturitrichia</taxon>
        <taxon>Candidatus Vecturitrichales</taxon>
        <taxon>Candidatus Vecturitrichaceae</taxon>
        <taxon>Candidatus Vecturithrix</taxon>
    </lineage>
</organism>
<sequence length="295" mass="32784">MKIQGVIAAMVTPYADEQCTISQERIKKLCGFLLSKGISGLLPLGTTGEGPYLSKEQRKEVAETVVKHANKRIPVIVHTGMLTTVDTVELSLHAQDIGADAIAVMTPFFRHLEDNALFDFFTIVAKEVAPLPMFLYNLPAMTNNDISPALLFRLATQADNIIGLKYSSNDLLRFREYRKKMGADFQLFIGSDEMILPALFEGANGCVSGPASCYPEVITGIYNAFVQGDFQEAARQQALLDELRAIFKDGTLLCYFKAILQLRGIETGQVKPPLRNITTEEFDVLECDLRRLRLL</sequence>
<dbReference type="CDD" id="cd00408">
    <property type="entry name" value="DHDPS-like"/>
    <property type="match status" value="1"/>
</dbReference>
<dbReference type="GO" id="GO:0008840">
    <property type="term" value="F:4-hydroxy-tetrahydrodipicolinate synthase activity"/>
    <property type="evidence" value="ECO:0007669"/>
    <property type="project" value="TreeGrafter"/>
</dbReference>
<feature type="binding site" evidence="6">
    <location>
        <position position="207"/>
    </location>
    <ligand>
        <name>pyruvate</name>
        <dbReference type="ChEBI" id="CHEBI:15361"/>
    </ligand>
</feature>
<proteinExistence type="inferred from homology"/>
<dbReference type="InterPro" id="IPR020624">
    <property type="entry name" value="Schiff_base-form_aldolases_CS"/>
</dbReference>
<comment type="similarity">
    <text evidence="1 4">Belongs to the DapA family.</text>
</comment>
<dbReference type="PROSITE" id="PS00665">
    <property type="entry name" value="DHDPS_1"/>
    <property type="match status" value="1"/>
</dbReference>
<dbReference type="STRING" id="1499967.U27_05021"/>
<dbReference type="InterPro" id="IPR002220">
    <property type="entry name" value="DapA-like"/>
</dbReference>
<dbReference type="AlphaFoldDB" id="A0A081C0E3"/>
<keyword evidence="3" id="KW-0704">Schiff base</keyword>
<evidence type="ECO:0000256" key="5">
    <source>
        <dbReference type="PIRSR" id="PIRSR001365-1"/>
    </source>
</evidence>
<dbReference type="EMBL" id="DF820466">
    <property type="protein sequence ID" value="GAK58048.1"/>
    <property type="molecule type" value="Genomic_DNA"/>
</dbReference>
<feature type="binding site" evidence="6">
    <location>
        <position position="47"/>
    </location>
    <ligand>
        <name>pyruvate</name>
        <dbReference type="ChEBI" id="CHEBI:15361"/>
    </ligand>
</feature>
<dbReference type="InterPro" id="IPR020625">
    <property type="entry name" value="Schiff_base-form_aldolases_AS"/>
</dbReference>
<protein>
    <submittedName>
        <fullName evidence="7">Dihydrodipicolinate synthetase</fullName>
    </submittedName>
</protein>